<feature type="coiled-coil region" evidence="4">
    <location>
        <begin position="974"/>
        <end position="1026"/>
    </location>
</feature>
<dbReference type="PANTHER" id="PTHR24373:SF392">
    <property type="entry name" value="NEPHROCAN"/>
    <property type="match status" value="1"/>
</dbReference>
<evidence type="ECO:0000256" key="3">
    <source>
        <dbReference type="ARBA" id="ARBA00022737"/>
    </source>
</evidence>
<evidence type="ECO:0000256" key="2">
    <source>
        <dbReference type="ARBA" id="ARBA00022729"/>
    </source>
</evidence>
<keyword evidence="1" id="KW-0433">Leucine-rich repeat</keyword>
<dbReference type="EMBL" id="CP093428">
    <property type="protein sequence ID" value="WGK89255.1"/>
    <property type="molecule type" value="Genomic_DNA"/>
</dbReference>
<feature type="coiled-coil region" evidence="4">
    <location>
        <begin position="1275"/>
        <end position="1302"/>
    </location>
</feature>
<keyword evidence="7" id="KW-1185">Reference proteome</keyword>
<gene>
    <name evidence="6" type="ORF">MOQ58_22385</name>
</gene>
<sequence length="1571" mass="177361">MIQHDPELTAQPDAHFQHAFHNLPDWLLTASPATRTALKSARLDLPEWHAQATRQQHQSLKAASTHYLAQRNHLESMLDKLQNARDFAEPLLRDALKTRYGLELDVKTTFLRLYIPQTVPWFPIKTGAARTWTVSLLDAALHNFQDSETEAQAYESASTFISEPSSTGQFDTLPAIKRQLSIQHFTRLCRELDIGARYEAHLKENLGFTNPVAAAVLKSSVIKTHKAALLSALHLAQVRGDLPLDAWQSIFDMIEGRENVGLDNWRLHCHDLSLMSSLLTGIVIFAPRLELTSQRSRIIVYIPDDPEHPLKQYPDTLAFMTELTRKLRSPAYQAFFSRFIDHQERGHFFADLNSRLRAVTWHEHLRGDPLPNWRDTPIDKPNLQFSVNPIRNDLWTHLYQQQLNKLLNDARTLAVSTASADRAARWAAWDAFSNVAKKILEVASFVALPFVPFLGELMLAYMAYQVLDDTFEGIIDWAEGLKTEAFGHLMTIAETVVELGTFAVGGVMAAGAFNGLMSREAVTLISPLKPIKTAAGKTRYWKPDLTPYEQSVDLPDAASPDPLGLYQHEGKTLVRVEGKLYSVKPDSKTGRFQIQHPRRADAYQPVLRHNNHGAWQTTLERPLTWDRETVLRRLGQSVESFNTAEREKLLQISGFHDNVLREIHVENQRPPSLLTDTIKRFKIDRDIQALVEQTGSDHPDRYQALNQRRSLFQSRYRELEKTADRHVLLLQGEVQGLPTDIAQELVSNASGTELKQMHNGRLPQRLKDVALKAMDAVRVARAYEGFYLEGMETSDTHRLALHSLETLPGWPARLRIEVREFSHEGTLRDSIGQPDAPLLKTLVHAEDGTYRLHENTALPGDFYQALLQALPDAERSALGLSAEDVQLLKQRIAEHAQNNPALRTLLVKHPNRKPFYDPATMRLPGGSEGYNRTGHPTPTLNDRVREVYPGLPQDELSVVVARLQRHPDGARVELSRLSNELERLHEDLDTWIKEAPTVHPETRQPLSELEQQAQQHNRRLLAQEIQQSWRRQTPRDLDSTEHSDRYVLRFAEPILGELPVLTADFSHVSLVALEGSHAEQGVHGFLQNFSDLRRLDLRRFSLTTLPDAIPRMINLDTLVLNECAIRIDANAWSKLSSLNKLVMLDLFRNPVDVVPDVGAFPELVHLDLSATGLTEIPVSAITHPRLDTLMLINNQITELPEGVFDSVVYHKRGVHLSDNPLVDSARQLVKLQYFETSYDLGVYAPEADIERARALYPNMEVEQASDFVYELPGTLEEGRATLTQLEAELAQLSNDLTTWTADLPPRHPLTGEPFSDMQQFVEHANRDEFKEAMERCWRHDADLDDFNESLEPSYELSIRPVITGELPTLSADFSHVSALELHSVDGVMRIGRFLESFPNLRSLRLRDCNLGDIPDALFKMGQLRSLSIPNCRVSLSVQSVGALAGMEQLEYLDLGLNPLGLTPDLSQMPDLATILLNDTGITDIPDGLLQLAELDWADLSGNAITDVPSDLLELPVEVAENITLRGNPFTEESVLRLISYFERTRADFGVEEVINRGEMNVSTSEGSEIDE</sequence>
<accession>A0ABY8MPI5</accession>
<dbReference type="InterPro" id="IPR050328">
    <property type="entry name" value="Dev_Immune_Receptor"/>
</dbReference>
<dbReference type="InterPro" id="IPR003591">
    <property type="entry name" value="Leu-rich_rpt_typical-subtyp"/>
</dbReference>
<keyword evidence="3" id="KW-0677">Repeat</keyword>
<dbReference type="PANTHER" id="PTHR24373">
    <property type="entry name" value="SLIT RELATED LEUCINE-RICH REPEAT NEURONAL PROTEIN"/>
    <property type="match status" value="1"/>
</dbReference>
<reference evidence="6 7" key="1">
    <citation type="submission" date="2022-03" db="EMBL/GenBank/DDBJ databases">
        <title>Plant growth promoting endophytes with ACC deaminase activity.</title>
        <authorList>
            <person name="Charles T."/>
            <person name="Van Dyk A."/>
            <person name="Cheng J."/>
            <person name="Heil J."/>
        </authorList>
    </citation>
    <scope>NUCLEOTIDE SEQUENCE [LARGE SCALE GENOMIC DNA]</scope>
    <source>
        <strain evidence="6 7">8R6</strain>
    </source>
</reference>
<dbReference type="SMART" id="SM00369">
    <property type="entry name" value="LRR_TYP"/>
    <property type="match status" value="5"/>
</dbReference>
<evidence type="ECO:0000256" key="1">
    <source>
        <dbReference type="ARBA" id="ARBA00022614"/>
    </source>
</evidence>
<keyword evidence="4" id="KW-0175">Coiled coil</keyword>
<dbReference type="InterPro" id="IPR032675">
    <property type="entry name" value="LRR_dom_sf"/>
</dbReference>
<feature type="domain" description="Dermonecrotic toxin N-terminal" evidence="5">
    <location>
        <begin position="78"/>
        <end position="342"/>
    </location>
</feature>
<dbReference type="Pfam" id="PF20178">
    <property type="entry name" value="ToxA_N"/>
    <property type="match status" value="1"/>
</dbReference>
<dbReference type="InterPro" id="IPR046673">
    <property type="entry name" value="ToxA_N"/>
</dbReference>
<evidence type="ECO:0000313" key="7">
    <source>
        <dbReference type="Proteomes" id="UP001243713"/>
    </source>
</evidence>
<proteinExistence type="predicted"/>
<evidence type="ECO:0000259" key="5">
    <source>
        <dbReference type="Pfam" id="PF20178"/>
    </source>
</evidence>
<dbReference type="SUPFAM" id="SSF52058">
    <property type="entry name" value="L domain-like"/>
    <property type="match status" value="1"/>
</dbReference>
<organism evidence="6 7">
    <name type="scientific">Pseudomonas migulae</name>
    <dbReference type="NCBI Taxonomy" id="78543"/>
    <lineage>
        <taxon>Bacteria</taxon>
        <taxon>Pseudomonadati</taxon>
        <taxon>Pseudomonadota</taxon>
        <taxon>Gammaproteobacteria</taxon>
        <taxon>Pseudomonadales</taxon>
        <taxon>Pseudomonadaceae</taxon>
        <taxon>Pseudomonas</taxon>
    </lineage>
</organism>
<keyword evidence="2" id="KW-0732">Signal</keyword>
<dbReference type="RefSeq" id="WP_280161971.1">
    <property type="nucleotide sequence ID" value="NZ_CP093428.1"/>
</dbReference>
<protein>
    <recommendedName>
        <fullName evidence="5">Dermonecrotic toxin N-terminal domain-containing protein</fullName>
    </recommendedName>
</protein>
<dbReference type="Proteomes" id="UP001243713">
    <property type="component" value="Chromosome"/>
</dbReference>
<name>A0ABY8MPI5_9PSED</name>
<evidence type="ECO:0000256" key="4">
    <source>
        <dbReference type="SAM" id="Coils"/>
    </source>
</evidence>
<dbReference type="Gene3D" id="3.80.10.10">
    <property type="entry name" value="Ribonuclease Inhibitor"/>
    <property type="match status" value="2"/>
</dbReference>
<evidence type="ECO:0000313" key="6">
    <source>
        <dbReference type="EMBL" id="WGK89255.1"/>
    </source>
</evidence>